<dbReference type="EMBL" id="JAAKZX010000168">
    <property type="protein sequence ID" value="NGO47218.1"/>
    <property type="molecule type" value="Genomic_DNA"/>
</dbReference>
<evidence type="ECO:0000313" key="1">
    <source>
        <dbReference type="EMBL" id="NGO47218.1"/>
    </source>
</evidence>
<comment type="caution">
    <text evidence="1">The sequence shown here is derived from an EMBL/GenBank/DDBJ whole genome shotgun (WGS) entry which is preliminary data.</text>
</comment>
<gene>
    <name evidence="1" type="ORF">G6048_35685</name>
</gene>
<proteinExistence type="predicted"/>
<dbReference type="RefSeq" id="WP_165343741.1">
    <property type="nucleotide sequence ID" value="NZ_JAAKZX010000168.1"/>
</dbReference>
<accession>A0ABX0DZ48</accession>
<name>A0ABX0DZ48_9ACTN</name>
<protein>
    <submittedName>
        <fullName evidence="1">Toxin-antitoxin system, toxin component</fullName>
    </submittedName>
</protein>
<sequence length="192" mass="20864">METLSAQLIAGVAQMAPGDDDGILTALSQVLGAMRGRPVILKREDFPLDSVSGLWLDMADMDIIAVRRDAVDSQHELVILGHEIWHMTQGHCTAHTKAGPAAARGHSSTAGAVDHVVARLLASPDGQLGDLSPRELHYAARTDFHAEDEAEAELFGLKLATAMREHRRIHRRPDLRHVAGRIENSLGRGPWA</sequence>
<keyword evidence="2" id="KW-1185">Reference proteome</keyword>
<evidence type="ECO:0000313" key="2">
    <source>
        <dbReference type="Proteomes" id="UP001518140"/>
    </source>
</evidence>
<dbReference type="Proteomes" id="UP001518140">
    <property type="component" value="Unassembled WGS sequence"/>
</dbReference>
<reference evidence="1 2" key="1">
    <citation type="submission" date="2020-02" db="EMBL/GenBank/DDBJ databases">
        <title>Whole-genome analyses of novel actinobacteria.</title>
        <authorList>
            <person name="Sahin N."/>
            <person name="Tokatli A."/>
        </authorList>
    </citation>
    <scope>NUCLEOTIDE SEQUENCE [LARGE SCALE GENOMIC DNA]</scope>
    <source>
        <strain evidence="1 2">YC419</strain>
    </source>
</reference>
<organism evidence="1 2">
    <name type="scientific">Streptomyces ureilyticus</name>
    <dbReference type="NCBI Taxonomy" id="1775131"/>
    <lineage>
        <taxon>Bacteria</taxon>
        <taxon>Bacillati</taxon>
        <taxon>Actinomycetota</taxon>
        <taxon>Actinomycetes</taxon>
        <taxon>Kitasatosporales</taxon>
        <taxon>Streptomycetaceae</taxon>
        <taxon>Streptomyces</taxon>
    </lineage>
</organism>